<dbReference type="InterPro" id="IPR008254">
    <property type="entry name" value="Flavodoxin/NO_synth"/>
</dbReference>
<evidence type="ECO:0000256" key="1">
    <source>
        <dbReference type="ARBA" id="ARBA00022630"/>
    </source>
</evidence>
<protein>
    <submittedName>
        <fullName evidence="4">Flavodoxin family protein</fullName>
    </submittedName>
</protein>
<keyword evidence="5" id="KW-1185">Reference proteome</keyword>
<evidence type="ECO:0000259" key="3">
    <source>
        <dbReference type="PROSITE" id="PS50902"/>
    </source>
</evidence>
<reference evidence="4 5" key="1">
    <citation type="submission" date="2024-04" db="EMBL/GenBank/DDBJ databases">
        <title>Draft genome sequence of Sessilibacter corallicola NBRC 116591.</title>
        <authorList>
            <person name="Miyakawa T."/>
            <person name="Kusuya Y."/>
            <person name="Miura T."/>
        </authorList>
    </citation>
    <scope>NUCLEOTIDE SEQUENCE [LARGE SCALE GENOMIC DNA]</scope>
    <source>
        <strain evidence="4 5">KU-00831-HH</strain>
    </source>
</reference>
<evidence type="ECO:0000256" key="2">
    <source>
        <dbReference type="ARBA" id="ARBA00022643"/>
    </source>
</evidence>
<sequence>MSVKIGIVYFSQTDLTHALALKIKQGIETLPETSTLLHRIQGKEIVEGRFATLSLLDQLANVDAIVFGSPTYMGGPAAQFKAFADATSELWCNQLWAGKVAAGFTCGSALNGDQGKTLDYFSTLANQHGMIWLGLDSAAGYDARKINRLGCQAGVTASEYEGNNVHPVDSDTAYYLGTRVAKVVAQFCANKGN</sequence>
<evidence type="ECO:0000313" key="4">
    <source>
        <dbReference type="EMBL" id="GAA6170209.1"/>
    </source>
</evidence>
<dbReference type="Proteomes" id="UP001465153">
    <property type="component" value="Unassembled WGS sequence"/>
</dbReference>
<dbReference type="Gene3D" id="3.40.50.360">
    <property type="match status" value="1"/>
</dbReference>
<keyword evidence="1" id="KW-0285">Flavoprotein</keyword>
<dbReference type="SUPFAM" id="SSF52218">
    <property type="entry name" value="Flavoproteins"/>
    <property type="match status" value="1"/>
</dbReference>
<organism evidence="4 5">
    <name type="scientific">Sessilibacter corallicola</name>
    <dbReference type="NCBI Taxonomy" id="2904075"/>
    <lineage>
        <taxon>Bacteria</taxon>
        <taxon>Pseudomonadati</taxon>
        <taxon>Pseudomonadota</taxon>
        <taxon>Gammaproteobacteria</taxon>
        <taxon>Cellvibrionales</taxon>
        <taxon>Cellvibrionaceae</taxon>
        <taxon>Sessilibacter</taxon>
    </lineage>
</organism>
<dbReference type="PROSITE" id="PS50902">
    <property type="entry name" value="FLAVODOXIN_LIKE"/>
    <property type="match status" value="1"/>
</dbReference>
<evidence type="ECO:0000313" key="5">
    <source>
        <dbReference type="Proteomes" id="UP001465153"/>
    </source>
</evidence>
<dbReference type="EMBL" id="BAABWN010000021">
    <property type="protein sequence ID" value="GAA6170209.1"/>
    <property type="molecule type" value="Genomic_DNA"/>
</dbReference>
<dbReference type="InterPro" id="IPR005025">
    <property type="entry name" value="FMN_Rdtase-like_dom"/>
</dbReference>
<comment type="caution">
    <text evidence="4">The sequence shown here is derived from an EMBL/GenBank/DDBJ whole genome shotgun (WGS) entry which is preliminary data.</text>
</comment>
<dbReference type="PANTHER" id="PTHR30546">
    <property type="entry name" value="FLAVODOXIN-RELATED PROTEIN WRBA-RELATED"/>
    <property type="match status" value="1"/>
</dbReference>
<feature type="domain" description="Flavodoxin-like" evidence="3">
    <location>
        <begin position="5"/>
        <end position="165"/>
    </location>
</feature>
<dbReference type="PANTHER" id="PTHR30546:SF23">
    <property type="entry name" value="FLAVOPROTEIN-LIKE PROTEIN YCP4-RELATED"/>
    <property type="match status" value="1"/>
</dbReference>
<dbReference type="RefSeq" id="WP_353304526.1">
    <property type="nucleotide sequence ID" value="NZ_BAABWN010000021.1"/>
</dbReference>
<keyword evidence="2" id="KW-0288">FMN</keyword>
<proteinExistence type="predicted"/>
<name>A0ABQ0AEX8_9GAMM</name>
<dbReference type="Pfam" id="PF03358">
    <property type="entry name" value="FMN_red"/>
    <property type="match status" value="1"/>
</dbReference>
<dbReference type="InterPro" id="IPR029039">
    <property type="entry name" value="Flavoprotein-like_sf"/>
</dbReference>
<gene>
    <name evidence="4" type="ORF">NBRC116591_40230</name>
</gene>
<accession>A0ABQ0AEX8</accession>